<dbReference type="Proteomes" id="UP001374579">
    <property type="component" value="Unassembled WGS sequence"/>
</dbReference>
<comment type="caution">
    <text evidence="1">The sequence shown here is derived from an EMBL/GenBank/DDBJ whole genome shotgun (WGS) entry which is preliminary data.</text>
</comment>
<proteinExistence type="predicted"/>
<organism evidence="1 2">
    <name type="scientific">Littorina saxatilis</name>
    <dbReference type="NCBI Taxonomy" id="31220"/>
    <lineage>
        <taxon>Eukaryota</taxon>
        <taxon>Metazoa</taxon>
        <taxon>Spiralia</taxon>
        <taxon>Lophotrochozoa</taxon>
        <taxon>Mollusca</taxon>
        <taxon>Gastropoda</taxon>
        <taxon>Caenogastropoda</taxon>
        <taxon>Littorinimorpha</taxon>
        <taxon>Littorinoidea</taxon>
        <taxon>Littorinidae</taxon>
        <taxon>Littorina</taxon>
    </lineage>
</organism>
<accession>A0AAN9BII8</accession>
<protein>
    <submittedName>
        <fullName evidence="1">Uncharacterized protein</fullName>
    </submittedName>
</protein>
<evidence type="ECO:0000313" key="1">
    <source>
        <dbReference type="EMBL" id="KAK7106793.1"/>
    </source>
</evidence>
<keyword evidence="2" id="KW-1185">Reference proteome</keyword>
<dbReference type="AlphaFoldDB" id="A0AAN9BII8"/>
<reference evidence="1 2" key="1">
    <citation type="submission" date="2024-02" db="EMBL/GenBank/DDBJ databases">
        <title>Chromosome-scale genome assembly of the rough periwinkle Littorina saxatilis.</title>
        <authorList>
            <person name="De Jode A."/>
            <person name="Faria R."/>
            <person name="Formenti G."/>
            <person name="Sims Y."/>
            <person name="Smith T.P."/>
            <person name="Tracey A."/>
            <person name="Wood J.M.D."/>
            <person name="Zagrodzka Z.B."/>
            <person name="Johannesson K."/>
            <person name="Butlin R.K."/>
            <person name="Leder E.H."/>
        </authorList>
    </citation>
    <scope>NUCLEOTIDE SEQUENCE [LARGE SCALE GENOMIC DNA]</scope>
    <source>
        <strain evidence="1">Snail1</strain>
        <tissue evidence="1">Muscle</tissue>
    </source>
</reference>
<gene>
    <name evidence="1" type="ORF">V1264_018007</name>
</gene>
<name>A0AAN9BII8_9CAEN</name>
<evidence type="ECO:0000313" key="2">
    <source>
        <dbReference type="Proteomes" id="UP001374579"/>
    </source>
</evidence>
<dbReference type="EMBL" id="JBAMIC010000007">
    <property type="protein sequence ID" value="KAK7106793.1"/>
    <property type="molecule type" value="Genomic_DNA"/>
</dbReference>
<sequence>MYGEVNAVGDGDAVDVVLVSRHDNGPGEQGGLRYNDVFIMGSLIDCAPDTPDDDKHSPAPFIRGLRQLGIPTRVVPHGYSEAVRRVAENSWTPPAVADAVTIVEDRTVWGLERKVVVYLDWGYGGDADPTGRLVCMSRSTAQLIWVKTSRYR</sequence>